<evidence type="ECO:0000313" key="2">
    <source>
        <dbReference type="EMBL" id="MED6123213.1"/>
    </source>
</evidence>
<organism evidence="2 3">
    <name type="scientific">Stylosanthes scabra</name>
    <dbReference type="NCBI Taxonomy" id="79078"/>
    <lineage>
        <taxon>Eukaryota</taxon>
        <taxon>Viridiplantae</taxon>
        <taxon>Streptophyta</taxon>
        <taxon>Embryophyta</taxon>
        <taxon>Tracheophyta</taxon>
        <taxon>Spermatophyta</taxon>
        <taxon>Magnoliopsida</taxon>
        <taxon>eudicotyledons</taxon>
        <taxon>Gunneridae</taxon>
        <taxon>Pentapetalae</taxon>
        <taxon>rosids</taxon>
        <taxon>fabids</taxon>
        <taxon>Fabales</taxon>
        <taxon>Fabaceae</taxon>
        <taxon>Papilionoideae</taxon>
        <taxon>50 kb inversion clade</taxon>
        <taxon>dalbergioids sensu lato</taxon>
        <taxon>Dalbergieae</taxon>
        <taxon>Pterocarpus clade</taxon>
        <taxon>Stylosanthes</taxon>
    </lineage>
</organism>
<reference evidence="2 3" key="1">
    <citation type="journal article" date="2023" name="Plants (Basel)">
        <title>Bridging the Gap: Combining Genomics and Transcriptomics Approaches to Understand Stylosanthes scabra, an Orphan Legume from the Brazilian Caatinga.</title>
        <authorList>
            <person name="Ferreira-Neto J.R.C."/>
            <person name="da Silva M.D."/>
            <person name="Binneck E."/>
            <person name="de Melo N.F."/>
            <person name="da Silva R.H."/>
            <person name="de Melo A.L.T.M."/>
            <person name="Pandolfi V."/>
            <person name="Bustamante F.O."/>
            <person name="Brasileiro-Vidal A.C."/>
            <person name="Benko-Iseppon A.M."/>
        </authorList>
    </citation>
    <scope>NUCLEOTIDE SEQUENCE [LARGE SCALE GENOMIC DNA]</scope>
    <source>
        <tissue evidence="2">Leaves</tissue>
    </source>
</reference>
<dbReference type="InterPro" id="IPR011320">
    <property type="entry name" value="RNase_H1_N"/>
</dbReference>
<dbReference type="EMBL" id="JASCZI010030506">
    <property type="protein sequence ID" value="MED6123213.1"/>
    <property type="molecule type" value="Genomic_DNA"/>
</dbReference>
<proteinExistence type="predicted"/>
<comment type="caution">
    <text evidence="2">The sequence shown here is derived from an EMBL/GenBank/DDBJ whole genome shotgun (WGS) entry which is preliminary data.</text>
</comment>
<sequence>MGGHIRETSRGSFVLCELASANFALVMMEEGKYSHYAVRVGRVNGIYTSWGDCAPNVLGFPRAQFKGFKSLEEALKYMQKGKEAKGKMVGSSSSGMENLSRQMSTLHEEYVPQTQGGGFLIVEDMELYLLRACRTLEAGFPCFERRVFYDSEGLRHYAFKAALQCELKRIDMQADNFFCPDEGRAREDAAYKLLDKLLIQTGYSICDFNYRRLCLAQ</sequence>
<dbReference type="Gene3D" id="3.40.970.10">
    <property type="entry name" value="Ribonuclease H1, N-terminal domain"/>
    <property type="match status" value="1"/>
</dbReference>
<dbReference type="InterPro" id="IPR037056">
    <property type="entry name" value="RNase_H1_N_sf"/>
</dbReference>
<gene>
    <name evidence="2" type="ORF">PIB30_047038</name>
</gene>
<dbReference type="InterPro" id="IPR009027">
    <property type="entry name" value="Ribosomal_bL9/RNase_H1_N"/>
</dbReference>
<feature type="domain" description="Ribonuclease H1 N-terminal" evidence="1">
    <location>
        <begin position="36"/>
        <end position="77"/>
    </location>
</feature>
<evidence type="ECO:0000313" key="3">
    <source>
        <dbReference type="Proteomes" id="UP001341840"/>
    </source>
</evidence>
<keyword evidence="3" id="KW-1185">Reference proteome</keyword>
<name>A0ABU6RHD9_9FABA</name>
<accession>A0ABU6RHD9</accession>
<dbReference type="Proteomes" id="UP001341840">
    <property type="component" value="Unassembled WGS sequence"/>
</dbReference>
<dbReference type="Pfam" id="PF01693">
    <property type="entry name" value="Cauli_VI"/>
    <property type="match status" value="1"/>
</dbReference>
<dbReference type="SUPFAM" id="SSF55658">
    <property type="entry name" value="L9 N-domain-like"/>
    <property type="match status" value="1"/>
</dbReference>
<protein>
    <recommendedName>
        <fullName evidence="1">Ribonuclease H1 N-terminal domain-containing protein</fullName>
    </recommendedName>
</protein>
<evidence type="ECO:0000259" key="1">
    <source>
        <dbReference type="Pfam" id="PF01693"/>
    </source>
</evidence>